<dbReference type="PROSITE" id="PS50012">
    <property type="entry name" value="RCC1_3"/>
    <property type="match status" value="5"/>
</dbReference>
<name>A0A4Z1PIZ4_9PEZI</name>
<dbReference type="OrthoDB" id="5370059at2759"/>
<keyword evidence="1" id="KW-0677">Repeat</keyword>
<dbReference type="Gene3D" id="2.130.10.30">
    <property type="entry name" value="Regulator of chromosome condensation 1/beta-lactamase-inhibitor protein II"/>
    <property type="match status" value="2"/>
</dbReference>
<evidence type="ECO:0000313" key="4">
    <source>
        <dbReference type="EMBL" id="TID25416.1"/>
    </source>
</evidence>
<protein>
    <submittedName>
        <fullName evidence="4">RCC1/BLIP-II protein</fullName>
    </submittedName>
</protein>
<dbReference type="Pfam" id="PF25390">
    <property type="entry name" value="WD40_RLD"/>
    <property type="match status" value="1"/>
</dbReference>
<evidence type="ECO:0000259" key="3">
    <source>
        <dbReference type="Pfam" id="PF25390"/>
    </source>
</evidence>
<dbReference type="PRINTS" id="PR00633">
    <property type="entry name" value="RCCNDNSATION"/>
</dbReference>
<keyword evidence="5" id="KW-1185">Reference proteome</keyword>
<feature type="repeat" description="RCC1" evidence="2">
    <location>
        <begin position="163"/>
        <end position="212"/>
    </location>
</feature>
<evidence type="ECO:0000313" key="5">
    <source>
        <dbReference type="Proteomes" id="UP000298493"/>
    </source>
</evidence>
<reference evidence="4 5" key="1">
    <citation type="submission" date="2019-04" db="EMBL/GenBank/DDBJ databases">
        <title>High contiguity whole genome sequence and gene annotation resource for two Venturia nashicola isolates.</title>
        <authorList>
            <person name="Prokchorchik M."/>
            <person name="Won K."/>
            <person name="Lee Y."/>
            <person name="Choi E.D."/>
            <person name="Segonzac C."/>
            <person name="Sohn K.H."/>
        </authorList>
    </citation>
    <scope>NUCLEOTIDE SEQUENCE [LARGE SCALE GENOMIC DNA]</scope>
    <source>
        <strain evidence="4 5">PRI2</strain>
    </source>
</reference>
<dbReference type="PANTHER" id="PTHR22870">
    <property type="entry name" value="REGULATOR OF CHROMOSOME CONDENSATION"/>
    <property type="match status" value="1"/>
</dbReference>
<feature type="repeat" description="RCC1" evidence="2">
    <location>
        <begin position="255"/>
        <end position="292"/>
    </location>
</feature>
<dbReference type="InterPro" id="IPR009091">
    <property type="entry name" value="RCC1/BLIP-II"/>
</dbReference>
<gene>
    <name evidence="4" type="ORF">E6O75_ATG04621</name>
</gene>
<dbReference type="EMBL" id="SNSC02000004">
    <property type="protein sequence ID" value="TID25416.1"/>
    <property type="molecule type" value="Genomic_DNA"/>
</dbReference>
<feature type="repeat" description="RCC1" evidence="2">
    <location>
        <begin position="293"/>
        <end position="345"/>
    </location>
</feature>
<feature type="repeat" description="RCC1" evidence="2">
    <location>
        <begin position="1"/>
        <end position="54"/>
    </location>
</feature>
<evidence type="ECO:0000256" key="1">
    <source>
        <dbReference type="ARBA" id="ARBA00022737"/>
    </source>
</evidence>
<proteinExistence type="predicted"/>
<accession>A0A4Z1PIZ4</accession>
<dbReference type="AlphaFoldDB" id="A0A4Z1PIZ4"/>
<feature type="repeat" description="RCC1" evidence="2">
    <location>
        <begin position="106"/>
        <end position="162"/>
    </location>
</feature>
<dbReference type="InterPro" id="IPR058923">
    <property type="entry name" value="RCC1-like_dom"/>
</dbReference>
<feature type="domain" description="RCC1-like" evidence="3">
    <location>
        <begin position="2"/>
        <end position="340"/>
    </location>
</feature>
<dbReference type="InterPro" id="IPR000408">
    <property type="entry name" value="Reg_chr_condens"/>
</dbReference>
<dbReference type="STRING" id="86259.A0A4Z1PIZ4"/>
<sequence length="347" mass="37069">MLFALGSNSSGQLGIGHNEDAHEPTPCILPANFDSSTILGFAAGGNHTLIASPGLLHAAGEESDSRYPVVRKYTEAKATRRFRLSAMSAKLCSATWESSTWVDDMDRVFTCGTGGKGELGHGEGITSLPEPKIIRDFPPSELDEQVVDLHGSMSHTAAVLFNGDVYGWGAGRKGQLGEPAKDCWTPRRIEGIPFEAYRVVCGRDFTYVVGAPESGHHVVLGSDKFGVVSHAPKELPPWKEVGASWGSIFVLLQTGELLSWGRDDHGQLRPPDMPAIEQIAVGSEHVVALTEDGEVITWGWGEHGNCGKPTDEAGDVKGRWNELNVPGEVITIGAGCATTLIVTKDSS</sequence>
<dbReference type="InterPro" id="IPR051210">
    <property type="entry name" value="Ub_ligase/GEF_domain"/>
</dbReference>
<dbReference type="PANTHER" id="PTHR22870:SF466">
    <property type="entry name" value="ANKYRIN REPEAT-CONTAINING PROTEIN"/>
    <property type="match status" value="1"/>
</dbReference>
<dbReference type="SUPFAM" id="SSF50985">
    <property type="entry name" value="RCC1/BLIP-II"/>
    <property type="match status" value="1"/>
</dbReference>
<comment type="caution">
    <text evidence="4">The sequence shown here is derived from an EMBL/GenBank/DDBJ whole genome shotgun (WGS) entry which is preliminary data.</text>
</comment>
<dbReference type="Proteomes" id="UP000298493">
    <property type="component" value="Unassembled WGS sequence"/>
</dbReference>
<evidence type="ECO:0000256" key="2">
    <source>
        <dbReference type="PROSITE-ProRule" id="PRU00235"/>
    </source>
</evidence>
<organism evidence="4 5">
    <name type="scientific">Venturia nashicola</name>
    <dbReference type="NCBI Taxonomy" id="86259"/>
    <lineage>
        <taxon>Eukaryota</taxon>
        <taxon>Fungi</taxon>
        <taxon>Dikarya</taxon>
        <taxon>Ascomycota</taxon>
        <taxon>Pezizomycotina</taxon>
        <taxon>Dothideomycetes</taxon>
        <taxon>Pleosporomycetidae</taxon>
        <taxon>Venturiales</taxon>
        <taxon>Venturiaceae</taxon>
        <taxon>Venturia</taxon>
    </lineage>
</organism>